<dbReference type="InterPro" id="IPR027040">
    <property type="entry name" value="PSMD4"/>
</dbReference>
<dbReference type="PANTHER" id="PTHR10223">
    <property type="entry name" value="26S PROTEASOME NON-ATPASE REGULATORY SUBUNIT 4"/>
    <property type="match status" value="1"/>
</dbReference>
<proteinExistence type="inferred from homology"/>
<dbReference type="GO" id="GO:0043161">
    <property type="term" value="P:proteasome-mediated ubiquitin-dependent protein catabolic process"/>
    <property type="evidence" value="ECO:0007669"/>
    <property type="project" value="TreeGrafter"/>
</dbReference>
<feature type="domain" description="VWFA" evidence="4">
    <location>
        <begin position="5"/>
        <end position="189"/>
    </location>
</feature>
<dbReference type="AlphaFoldDB" id="A0AAV9J7W7"/>
<dbReference type="InterPro" id="IPR002035">
    <property type="entry name" value="VWF_A"/>
</dbReference>
<evidence type="ECO:0000256" key="2">
    <source>
        <dbReference type="ARBA" id="ARBA00022942"/>
    </source>
</evidence>
<dbReference type="GO" id="GO:0008540">
    <property type="term" value="C:proteasome regulatory particle, base subcomplex"/>
    <property type="evidence" value="ECO:0007669"/>
    <property type="project" value="TreeGrafter"/>
</dbReference>
<keyword evidence="6" id="KW-1185">Reference proteome</keyword>
<dbReference type="InterPro" id="IPR003903">
    <property type="entry name" value="UIM_dom"/>
</dbReference>
<dbReference type="FunFam" id="3.40.50.410:FF:000005">
    <property type="entry name" value="26S proteasome non-ATPase regulatory subunit 4"/>
    <property type="match status" value="1"/>
</dbReference>
<gene>
    <name evidence="5" type="ORF">LTR36_008909</name>
</gene>
<comment type="caution">
    <text evidence="5">The sequence shown here is derived from an EMBL/GenBank/DDBJ whole genome shotgun (WGS) entry which is preliminary data.</text>
</comment>
<evidence type="ECO:0000313" key="6">
    <source>
        <dbReference type="Proteomes" id="UP001324427"/>
    </source>
</evidence>
<dbReference type="PANTHER" id="PTHR10223:SF0">
    <property type="entry name" value="26S PROTEASOME NON-ATPASE REGULATORY SUBUNIT 4"/>
    <property type="match status" value="1"/>
</dbReference>
<evidence type="ECO:0000259" key="4">
    <source>
        <dbReference type="PROSITE" id="PS50234"/>
    </source>
</evidence>
<dbReference type="CDD" id="cd01452">
    <property type="entry name" value="VWA_26S_proteasome_subunit"/>
    <property type="match status" value="1"/>
</dbReference>
<dbReference type="GO" id="GO:0036435">
    <property type="term" value="F:K48-linked polyubiquitin modification-dependent protein binding"/>
    <property type="evidence" value="ECO:0007669"/>
    <property type="project" value="UniProtKB-ARBA"/>
</dbReference>
<dbReference type="GO" id="GO:0005634">
    <property type="term" value="C:nucleus"/>
    <property type="evidence" value="ECO:0007669"/>
    <property type="project" value="TreeGrafter"/>
</dbReference>
<reference evidence="5 6" key="1">
    <citation type="submission" date="2021-11" db="EMBL/GenBank/DDBJ databases">
        <title>Black yeast isolated from Biological Soil Crust.</title>
        <authorList>
            <person name="Kurbessoian T."/>
        </authorList>
    </citation>
    <scope>NUCLEOTIDE SEQUENCE [LARGE SCALE GENOMIC DNA]</scope>
    <source>
        <strain evidence="5 6">CCFEE 5522</strain>
    </source>
</reference>
<evidence type="ECO:0000313" key="5">
    <source>
        <dbReference type="EMBL" id="KAK4540832.1"/>
    </source>
</evidence>
<dbReference type="GO" id="GO:0005829">
    <property type="term" value="C:cytosol"/>
    <property type="evidence" value="ECO:0007669"/>
    <property type="project" value="TreeGrafter"/>
</dbReference>
<feature type="region of interest" description="Disordered" evidence="3">
    <location>
        <begin position="240"/>
        <end position="317"/>
    </location>
</feature>
<feature type="compositionally biased region" description="Basic and acidic residues" evidence="3">
    <location>
        <begin position="299"/>
        <end position="311"/>
    </location>
</feature>
<dbReference type="PROSITE" id="PS50234">
    <property type="entry name" value="VWFA"/>
    <property type="match status" value="1"/>
</dbReference>
<dbReference type="PROSITE" id="PS50330">
    <property type="entry name" value="UIM"/>
    <property type="match status" value="1"/>
</dbReference>
<organism evidence="5 6">
    <name type="scientific">Oleoguttula mirabilis</name>
    <dbReference type="NCBI Taxonomy" id="1507867"/>
    <lineage>
        <taxon>Eukaryota</taxon>
        <taxon>Fungi</taxon>
        <taxon>Dikarya</taxon>
        <taxon>Ascomycota</taxon>
        <taxon>Pezizomycotina</taxon>
        <taxon>Dothideomycetes</taxon>
        <taxon>Dothideomycetidae</taxon>
        <taxon>Mycosphaerellales</taxon>
        <taxon>Teratosphaeriaceae</taxon>
        <taxon>Oleoguttula</taxon>
    </lineage>
</organism>
<comment type="similarity">
    <text evidence="1">Belongs to the proteasome subunit S5A family.</text>
</comment>
<evidence type="ECO:0000256" key="3">
    <source>
        <dbReference type="SAM" id="MobiDB-lite"/>
    </source>
</evidence>
<dbReference type="Gene3D" id="3.40.50.410">
    <property type="entry name" value="von Willebrand factor, type A domain"/>
    <property type="match status" value="1"/>
</dbReference>
<dbReference type="Gene3D" id="1.10.287.3990">
    <property type="match status" value="1"/>
</dbReference>
<dbReference type="EMBL" id="JAVFHQ010000061">
    <property type="protein sequence ID" value="KAK4540832.1"/>
    <property type="molecule type" value="Genomic_DNA"/>
</dbReference>
<name>A0AAV9J7W7_9PEZI</name>
<dbReference type="Proteomes" id="UP001324427">
    <property type="component" value="Unassembled WGS sequence"/>
</dbReference>
<dbReference type="InterPro" id="IPR036465">
    <property type="entry name" value="vWFA_dom_sf"/>
</dbReference>
<dbReference type="SUPFAM" id="SSF53300">
    <property type="entry name" value="vWA-like"/>
    <property type="match status" value="1"/>
</dbReference>
<accession>A0AAV9J7W7</accession>
<protein>
    <recommendedName>
        <fullName evidence="4">VWFA domain-containing protein</fullName>
    </recommendedName>
</protein>
<dbReference type="Pfam" id="PF13519">
    <property type="entry name" value="VWA_2"/>
    <property type="match status" value="1"/>
</dbReference>
<keyword evidence="2" id="KW-0647">Proteasome</keyword>
<evidence type="ECO:0000256" key="1">
    <source>
        <dbReference type="ARBA" id="ARBA00005574"/>
    </source>
</evidence>
<sequence>MVLEATMIVVDNSESARNGDYVPSRWDAQTDAANLIFHSKTQANPESAVGLLSMGGAGPEVLTTPTTNPGLILDGLHRTKVKGASHLYTAIMIASLALKHRQNKSQRQRIIVFVCSPVADEQATLVKLAKRMKKNNTSIDLVAFGDLTDENLDKLRAFHEAVKGGEGSHLEIVPPGPNLLSDSIVASPILAGEGGGAGSGAGGAGAEGGAGGAGVGENFEFGVDPSLDPELALVLRMSMEEERERQAREQRQADEAEGKTQLESVPEGQEGEGGGSAAPKTDAQGEGSASQSGGAGTEGKSKEEDKKKGDDDQMDTA</sequence>
<feature type="compositionally biased region" description="Basic and acidic residues" evidence="3">
    <location>
        <begin position="240"/>
        <end position="260"/>
    </location>
</feature>